<dbReference type="EMBL" id="CP014859">
    <property type="protein sequence ID" value="AOS64564.1"/>
    <property type="molecule type" value="Genomic_DNA"/>
</dbReference>
<keyword evidence="2" id="KW-1185">Reference proteome</keyword>
<dbReference type="GO" id="GO:0009306">
    <property type="term" value="P:protein secretion"/>
    <property type="evidence" value="ECO:0007669"/>
    <property type="project" value="InterPro"/>
</dbReference>
<dbReference type="RefSeq" id="WP_069850808.1">
    <property type="nucleotide sequence ID" value="NZ_CP014859.1"/>
</dbReference>
<dbReference type="AlphaFoldDB" id="A0AAC9HS38"/>
<dbReference type="Proteomes" id="UP000095210">
    <property type="component" value="Chromosome"/>
</dbReference>
<reference evidence="2" key="1">
    <citation type="submission" date="2016-03" db="EMBL/GenBank/DDBJ databases">
        <title>Complete genome sequence of the type strain Actinoalloteichus hymeniacidonis DSM 45092.</title>
        <authorList>
            <person name="Schaffert L."/>
            <person name="Albersmeier A."/>
            <person name="Winkler A."/>
            <person name="Kalinowski J."/>
            <person name="Zotchev S."/>
            <person name="Ruckert C."/>
        </authorList>
    </citation>
    <scope>NUCLEOTIDE SEQUENCE [LARGE SCALE GENOMIC DNA]</scope>
    <source>
        <strain evidence="2">HPA177(T) (DSM 45092(T))</strain>
    </source>
</reference>
<dbReference type="KEGG" id="ahm:TL08_18865"/>
<evidence type="ECO:0000313" key="2">
    <source>
        <dbReference type="Proteomes" id="UP000095210"/>
    </source>
</evidence>
<dbReference type="Pfam" id="PF10824">
    <property type="entry name" value="T7SS_ESX_EspC"/>
    <property type="match status" value="1"/>
</dbReference>
<sequence length="106" mass="11611">MADGYDVEVEQLRTHAGNVDAVRARFDAVRSASSNIAQNEEAYGTLCGWISGVLEARHTKQDELFAYVEENLNLLAEALRTTASNYEGMEDTNTDVIRSAGGEALR</sequence>
<accession>A0AAC9HS38</accession>
<proteinExistence type="predicted"/>
<protein>
    <submittedName>
        <fullName evidence="1">DUF2580 family protein</fullName>
    </submittedName>
</protein>
<gene>
    <name evidence="1" type="ORF">TL08_18865</name>
</gene>
<dbReference type="InterPro" id="IPR022536">
    <property type="entry name" value="EspC"/>
</dbReference>
<organism evidence="1 2">
    <name type="scientific">Actinoalloteichus hymeniacidonis</name>
    <dbReference type="NCBI Taxonomy" id="340345"/>
    <lineage>
        <taxon>Bacteria</taxon>
        <taxon>Bacillati</taxon>
        <taxon>Actinomycetota</taxon>
        <taxon>Actinomycetes</taxon>
        <taxon>Pseudonocardiales</taxon>
        <taxon>Pseudonocardiaceae</taxon>
        <taxon>Actinoalloteichus</taxon>
    </lineage>
</organism>
<evidence type="ECO:0000313" key="1">
    <source>
        <dbReference type="EMBL" id="AOS64564.1"/>
    </source>
</evidence>
<name>A0AAC9HS38_9PSEU</name>